<evidence type="ECO:0000313" key="3">
    <source>
        <dbReference type="Proteomes" id="UP001321760"/>
    </source>
</evidence>
<dbReference type="Proteomes" id="UP001321760">
    <property type="component" value="Unassembled WGS sequence"/>
</dbReference>
<evidence type="ECO:0000313" key="2">
    <source>
        <dbReference type="EMBL" id="KAK4447804.1"/>
    </source>
</evidence>
<dbReference type="EMBL" id="MU865947">
    <property type="protein sequence ID" value="KAK4447804.1"/>
    <property type="molecule type" value="Genomic_DNA"/>
</dbReference>
<keyword evidence="3" id="KW-1185">Reference proteome</keyword>
<sequence length="480" mass="53386">MTDQPNLDLPATAPVLENRHSSDMYPAALYTLVDTPEYELNELQRACESETGVDNGQAVKLPPRARFFGDPLRAVYGYHLELCGREKFDQIMFIVAIDRNWKENGVLLVSLDADPDDEQCRTDMFRIRAEMSGGTVVGIQLGNTDWEESKETDLLVIEENGGNDDDDGDDAKSGPQPSAADDEGDPESGPIPPRKPTPLGYFIGVYGIDGVDRTSLIRNLQPGYEHGSSEHWALRLQGILPATLGPAGVVSAAMDLHPRRCERNPWLHKFLFFVADTPSPKEDGIVLVSLGGKSEARGKIFPARSWQRLPFTAIDATQNAVCMMNMGYRSWLPPDSPAMAVFMCGAAEQRYEMVSMLDPKASKRVAGEEVVVLIRPGMEWSEAGGKWVEYSLAESVRRWPKICFDERFRGTMTRSYFVCVDRTEGDDVLLVKVDWDGDVNAKNVDLSDRFEVQRVEARKVHQLVKDLLSGTAAWEGAKLP</sequence>
<proteinExistence type="predicted"/>
<organism evidence="2 3">
    <name type="scientific">Podospora aff. communis PSN243</name>
    <dbReference type="NCBI Taxonomy" id="3040156"/>
    <lineage>
        <taxon>Eukaryota</taxon>
        <taxon>Fungi</taxon>
        <taxon>Dikarya</taxon>
        <taxon>Ascomycota</taxon>
        <taxon>Pezizomycotina</taxon>
        <taxon>Sordariomycetes</taxon>
        <taxon>Sordariomycetidae</taxon>
        <taxon>Sordariales</taxon>
        <taxon>Podosporaceae</taxon>
        <taxon>Podospora</taxon>
    </lineage>
</organism>
<comment type="caution">
    <text evidence="2">The sequence shown here is derived from an EMBL/GenBank/DDBJ whole genome shotgun (WGS) entry which is preliminary data.</text>
</comment>
<reference evidence="2" key="2">
    <citation type="submission" date="2023-05" db="EMBL/GenBank/DDBJ databases">
        <authorList>
            <consortium name="Lawrence Berkeley National Laboratory"/>
            <person name="Steindorff A."/>
            <person name="Hensen N."/>
            <person name="Bonometti L."/>
            <person name="Westerberg I."/>
            <person name="Brannstrom I.O."/>
            <person name="Guillou S."/>
            <person name="Cros-Aarteil S."/>
            <person name="Calhoun S."/>
            <person name="Haridas S."/>
            <person name="Kuo A."/>
            <person name="Mondo S."/>
            <person name="Pangilinan J."/>
            <person name="Riley R."/>
            <person name="Labutti K."/>
            <person name="Andreopoulos B."/>
            <person name="Lipzen A."/>
            <person name="Chen C."/>
            <person name="Yanf M."/>
            <person name="Daum C."/>
            <person name="Ng V."/>
            <person name="Clum A."/>
            <person name="Ohm R."/>
            <person name="Martin F."/>
            <person name="Silar P."/>
            <person name="Natvig D."/>
            <person name="Lalanne C."/>
            <person name="Gautier V."/>
            <person name="Ament-Velasquez S.L."/>
            <person name="Kruys A."/>
            <person name="Hutchinson M.I."/>
            <person name="Powell A.J."/>
            <person name="Barry K."/>
            <person name="Miller A.N."/>
            <person name="Grigoriev I.V."/>
            <person name="Debuchy R."/>
            <person name="Gladieux P."/>
            <person name="Thoren M.H."/>
            <person name="Johannesson H."/>
        </authorList>
    </citation>
    <scope>NUCLEOTIDE SEQUENCE</scope>
    <source>
        <strain evidence="2">PSN243</strain>
    </source>
</reference>
<reference evidence="2" key="1">
    <citation type="journal article" date="2023" name="Mol. Phylogenet. Evol.">
        <title>Genome-scale phylogeny and comparative genomics of the fungal order Sordariales.</title>
        <authorList>
            <person name="Hensen N."/>
            <person name="Bonometti L."/>
            <person name="Westerberg I."/>
            <person name="Brannstrom I.O."/>
            <person name="Guillou S."/>
            <person name="Cros-Aarteil S."/>
            <person name="Calhoun S."/>
            <person name="Haridas S."/>
            <person name="Kuo A."/>
            <person name="Mondo S."/>
            <person name="Pangilinan J."/>
            <person name="Riley R."/>
            <person name="LaButti K."/>
            <person name="Andreopoulos B."/>
            <person name="Lipzen A."/>
            <person name="Chen C."/>
            <person name="Yan M."/>
            <person name="Daum C."/>
            <person name="Ng V."/>
            <person name="Clum A."/>
            <person name="Steindorff A."/>
            <person name="Ohm R.A."/>
            <person name="Martin F."/>
            <person name="Silar P."/>
            <person name="Natvig D.O."/>
            <person name="Lalanne C."/>
            <person name="Gautier V."/>
            <person name="Ament-Velasquez S.L."/>
            <person name="Kruys A."/>
            <person name="Hutchinson M.I."/>
            <person name="Powell A.J."/>
            <person name="Barry K."/>
            <person name="Miller A.N."/>
            <person name="Grigoriev I.V."/>
            <person name="Debuchy R."/>
            <person name="Gladieux P."/>
            <person name="Hiltunen Thoren M."/>
            <person name="Johannesson H."/>
        </authorList>
    </citation>
    <scope>NUCLEOTIDE SEQUENCE</scope>
    <source>
        <strain evidence="2">PSN243</strain>
    </source>
</reference>
<protein>
    <submittedName>
        <fullName evidence="2">Uncharacterized protein</fullName>
    </submittedName>
</protein>
<accession>A0AAV9GII3</accession>
<evidence type="ECO:0000256" key="1">
    <source>
        <dbReference type="SAM" id="MobiDB-lite"/>
    </source>
</evidence>
<name>A0AAV9GII3_9PEZI</name>
<dbReference type="AlphaFoldDB" id="A0AAV9GII3"/>
<feature type="region of interest" description="Disordered" evidence="1">
    <location>
        <begin position="158"/>
        <end position="198"/>
    </location>
</feature>
<gene>
    <name evidence="2" type="ORF">QBC34DRAFT_439753</name>
</gene>